<dbReference type="AlphaFoldDB" id="A0AAV5KYH9"/>
<evidence type="ECO:0000313" key="2">
    <source>
        <dbReference type="Proteomes" id="UP001054252"/>
    </source>
</evidence>
<organism evidence="1 2">
    <name type="scientific">Rubroshorea leprosula</name>
    <dbReference type="NCBI Taxonomy" id="152421"/>
    <lineage>
        <taxon>Eukaryota</taxon>
        <taxon>Viridiplantae</taxon>
        <taxon>Streptophyta</taxon>
        <taxon>Embryophyta</taxon>
        <taxon>Tracheophyta</taxon>
        <taxon>Spermatophyta</taxon>
        <taxon>Magnoliopsida</taxon>
        <taxon>eudicotyledons</taxon>
        <taxon>Gunneridae</taxon>
        <taxon>Pentapetalae</taxon>
        <taxon>rosids</taxon>
        <taxon>malvids</taxon>
        <taxon>Malvales</taxon>
        <taxon>Dipterocarpaceae</taxon>
        <taxon>Rubroshorea</taxon>
    </lineage>
</organism>
<gene>
    <name evidence="1" type="ORF">SLEP1_g38948</name>
</gene>
<name>A0AAV5KYH9_9ROSI</name>
<proteinExistence type="predicted"/>
<accession>A0AAV5KYH9</accession>
<keyword evidence="2" id="KW-1185">Reference proteome</keyword>
<dbReference type="EMBL" id="BPVZ01000085">
    <property type="protein sequence ID" value="GKV30088.1"/>
    <property type="molecule type" value="Genomic_DNA"/>
</dbReference>
<protein>
    <submittedName>
        <fullName evidence="1">Uncharacterized protein</fullName>
    </submittedName>
</protein>
<dbReference type="Proteomes" id="UP001054252">
    <property type="component" value="Unassembled WGS sequence"/>
</dbReference>
<comment type="caution">
    <text evidence="1">The sequence shown here is derived from an EMBL/GenBank/DDBJ whole genome shotgun (WGS) entry which is preliminary data.</text>
</comment>
<reference evidence="1 2" key="1">
    <citation type="journal article" date="2021" name="Commun. Biol.">
        <title>The genome of Shorea leprosula (Dipterocarpaceae) highlights the ecological relevance of drought in aseasonal tropical rainforests.</title>
        <authorList>
            <person name="Ng K.K.S."/>
            <person name="Kobayashi M.J."/>
            <person name="Fawcett J.A."/>
            <person name="Hatakeyama M."/>
            <person name="Paape T."/>
            <person name="Ng C.H."/>
            <person name="Ang C.C."/>
            <person name="Tnah L.H."/>
            <person name="Lee C.T."/>
            <person name="Nishiyama T."/>
            <person name="Sese J."/>
            <person name="O'Brien M.J."/>
            <person name="Copetti D."/>
            <person name="Mohd Noor M.I."/>
            <person name="Ong R.C."/>
            <person name="Putra M."/>
            <person name="Sireger I.Z."/>
            <person name="Indrioko S."/>
            <person name="Kosugi Y."/>
            <person name="Izuno A."/>
            <person name="Isagi Y."/>
            <person name="Lee S.L."/>
            <person name="Shimizu K.K."/>
        </authorList>
    </citation>
    <scope>NUCLEOTIDE SEQUENCE [LARGE SCALE GENOMIC DNA]</scope>
    <source>
        <strain evidence="1">214</strain>
    </source>
</reference>
<evidence type="ECO:0000313" key="1">
    <source>
        <dbReference type="EMBL" id="GKV30088.1"/>
    </source>
</evidence>
<sequence>MFSHLLRFFPKPKIPNFPPNFLDTTVKKSVKPPDTRVRSLRI</sequence>